<comment type="subcellular location">
    <subcellularLocation>
        <location evidence="1">Membrane</location>
        <topology evidence="1">Multi-pass membrane protein</topology>
    </subcellularLocation>
</comment>
<comment type="caution">
    <text evidence="7">The sequence shown here is derived from an EMBL/GenBank/DDBJ whole genome shotgun (WGS) entry which is preliminary data.</text>
</comment>
<dbReference type="EMBL" id="BTRK01000005">
    <property type="protein sequence ID" value="GMR51458.1"/>
    <property type="molecule type" value="Genomic_DNA"/>
</dbReference>
<dbReference type="InterPro" id="IPR050920">
    <property type="entry name" value="Nematode_rcpt-like_delta"/>
</dbReference>
<keyword evidence="5 6" id="KW-0472">Membrane</keyword>
<feature type="non-terminal residue" evidence="7">
    <location>
        <position position="147"/>
    </location>
</feature>
<dbReference type="InterPro" id="IPR019421">
    <property type="entry name" value="7TM_GPCR_serpentine_rcpt_Srd"/>
</dbReference>
<keyword evidence="3 6" id="KW-0812">Transmembrane</keyword>
<dbReference type="Pfam" id="PF10317">
    <property type="entry name" value="7TM_GPCR_Srd"/>
    <property type="match status" value="1"/>
</dbReference>
<dbReference type="PANTHER" id="PTHR22945">
    <property type="entry name" value="SERPENTINE RECEPTOR, CLASS D DELTA"/>
    <property type="match status" value="1"/>
</dbReference>
<evidence type="ECO:0000256" key="2">
    <source>
        <dbReference type="ARBA" id="ARBA00009166"/>
    </source>
</evidence>
<evidence type="ECO:0000256" key="6">
    <source>
        <dbReference type="SAM" id="Phobius"/>
    </source>
</evidence>
<organism evidence="7 8">
    <name type="scientific">Pristionchus mayeri</name>
    <dbReference type="NCBI Taxonomy" id="1317129"/>
    <lineage>
        <taxon>Eukaryota</taxon>
        <taxon>Metazoa</taxon>
        <taxon>Ecdysozoa</taxon>
        <taxon>Nematoda</taxon>
        <taxon>Chromadorea</taxon>
        <taxon>Rhabditida</taxon>
        <taxon>Rhabditina</taxon>
        <taxon>Diplogasteromorpha</taxon>
        <taxon>Diplogasteroidea</taxon>
        <taxon>Neodiplogasteridae</taxon>
        <taxon>Pristionchus</taxon>
    </lineage>
</organism>
<dbReference type="AlphaFoldDB" id="A0AAN5CV79"/>
<reference evidence="8" key="1">
    <citation type="submission" date="2022-10" db="EMBL/GenBank/DDBJ databases">
        <title>Genome assembly of Pristionchus species.</title>
        <authorList>
            <person name="Yoshida K."/>
            <person name="Sommer R.J."/>
        </authorList>
    </citation>
    <scope>NUCLEOTIDE SEQUENCE [LARGE SCALE GENOMIC DNA]</scope>
    <source>
        <strain evidence="8">RS5460</strain>
    </source>
</reference>
<name>A0AAN5CV79_9BILA</name>
<dbReference type="Proteomes" id="UP001328107">
    <property type="component" value="Unassembled WGS sequence"/>
</dbReference>
<gene>
    <name evidence="7" type="ORF">PMAYCL1PPCAC_21653</name>
</gene>
<keyword evidence="4 6" id="KW-1133">Transmembrane helix</keyword>
<protein>
    <recommendedName>
        <fullName evidence="9">G protein-coupled receptor</fullName>
    </recommendedName>
</protein>
<feature type="transmembrane region" description="Helical" evidence="6">
    <location>
        <begin position="43"/>
        <end position="62"/>
    </location>
</feature>
<dbReference type="SUPFAM" id="SSF81321">
    <property type="entry name" value="Family A G protein-coupled receptor-like"/>
    <property type="match status" value="1"/>
</dbReference>
<feature type="transmembrane region" description="Helical" evidence="6">
    <location>
        <begin position="92"/>
        <end position="113"/>
    </location>
</feature>
<proteinExistence type="inferred from homology"/>
<evidence type="ECO:0000313" key="8">
    <source>
        <dbReference type="Proteomes" id="UP001328107"/>
    </source>
</evidence>
<evidence type="ECO:0000313" key="7">
    <source>
        <dbReference type="EMBL" id="GMR51458.1"/>
    </source>
</evidence>
<evidence type="ECO:0000256" key="3">
    <source>
        <dbReference type="ARBA" id="ARBA00022692"/>
    </source>
</evidence>
<evidence type="ECO:0000256" key="5">
    <source>
        <dbReference type="ARBA" id="ARBA00023136"/>
    </source>
</evidence>
<evidence type="ECO:0000256" key="4">
    <source>
        <dbReference type="ARBA" id="ARBA00022989"/>
    </source>
</evidence>
<feature type="transmembrane region" description="Helical" evidence="6">
    <location>
        <begin position="125"/>
        <end position="142"/>
    </location>
</feature>
<accession>A0AAN5CV79</accession>
<dbReference type="PANTHER" id="PTHR22945:SF40">
    <property type="entry name" value="SERPENTINE RECEPTOR, CLASS D (DELTA)-RELATED"/>
    <property type="match status" value="1"/>
</dbReference>
<comment type="similarity">
    <text evidence="2">Belongs to the nematode receptor-like protein srd family.</text>
</comment>
<sequence length="147" mass="16787">QVTMPLSALHDAEVKAALSQYFPNLDYANGSSNPARGNIFADFAVYYPMIMPIPSYVYILIVRFKILRVLRRAGSQISERTKELHMQLVRTLTYHACLPIFTLIADVIFTMLLMDVYRHPLMENFFASVPSCLSPLLTLALIRPYRS</sequence>
<feature type="non-terminal residue" evidence="7">
    <location>
        <position position="1"/>
    </location>
</feature>
<dbReference type="GO" id="GO:0016020">
    <property type="term" value="C:membrane"/>
    <property type="evidence" value="ECO:0007669"/>
    <property type="project" value="UniProtKB-SubCell"/>
</dbReference>
<evidence type="ECO:0008006" key="9">
    <source>
        <dbReference type="Google" id="ProtNLM"/>
    </source>
</evidence>
<evidence type="ECO:0000256" key="1">
    <source>
        <dbReference type="ARBA" id="ARBA00004141"/>
    </source>
</evidence>
<keyword evidence="8" id="KW-1185">Reference proteome</keyword>